<accession>A0AAD9K9J2</accession>
<dbReference type="PANTHER" id="PTHR45965">
    <property type="entry name" value="INACTIVE RHOMBOID PROTEIN"/>
    <property type="match status" value="1"/>
</dbReference>
<dbReference type="InterPro" id="IPR035952">
    <property type="entry name" value="Rhomboid-like_sf"/>
</dbReference>
<keyword evidence="10" id="KW-1185">Reference proteome</keyword>
<comment type="caution">
    <text evidence="9">The sequence shown here is derived from an EMBL/GenBank/DDBJ whole genome shotgun (WGS) entry which is preliminary data.</text>
</comment>
<evidence type="ECO:0000313" key="10">
    <source>
        <dbReference type="Proteomes" id="UP001209878"/>
    </source>
</evidence>
<protein>
    <recommendedName>
        <fullName evidence="8">Peptidase S54 rhomboid domain-containing protein</fullName>
    </recommendedName>
</protein>
<feature type="transmembrane region" description="Helical" evidence="7">
    <location>
        <begin position="344"/>
        <end position="362"/>
    </location>
</feature>
<name>A0AAD9K9J2_RIDPI</name>
<keyword evidence="6 7" id="KW-0472">Membrane</keyword>
<dbReference type="GO" id="GO:0042058">
    <property type="term" value="P:regulation of epidermal growth factor receptor signaling pathway"/>
    <property type="evidence" value="ECO:0007669"/>
    <property type="project" value="TreeGrafter"/>
</dbReference>
<organism evidence="9 10">
    <name type="scientific">Ridgeia piscesae</name>
    <name type="common">Tubeworm</name>
    <dbReference type="NCBI Taxonomy" id="27915"/>
    <lineage>
        <taxon>Eukaryota</taxon>
        <taxon>Metazoa</taxon>
        <taxon>Spiralia</taxon>
        <taxon>Lophotrochozoa</taxon>
        <taxon>Annelida</taxon>
        <taxon>Polychaeta</taxon>
        <taxon>Sedentaria</taxon>
        <taxon>Canalipalpata</taxon>
        <taxon>Sabellida</taxon>
        <taxon>Siboglinidae</taxon>
        <taxon>Ridgeia</taxon>
    </lineage>
</organism>
<dbReference type="GO" id="GO:0050708">
    <property type="term" value="P:regulation of protein secretion"/>
    <property type="evidence" value="ECO:0007669"/>
    <property type="project" value="TreeGrafter"/>
</dbReference>
<dbReference type="Gene3D" id="1.20.1540.10">
    <property type="entry name" value="Rhomboid-like"/>
    <property type="match status" value="1"/>
</dbReference>
<evidence type="ECO:0000256" key="3">
    <source>
        <dbReference type="ARBA" id="ARBA00022692"/>
    </source>
</evidence>
<dbReference type="EMBL" id="JAODUO010001312">
    <property type="protein sequence ID" value="KAK2166575.1"/>
    <property type="molecule type" value="Genomic_DNA"/>
</dbReference>
<dbReference type="GO" id="GO:0004252">
    <property type="term" value="F:serine-type endopeptidase activity"/>
    <property type="evidence" value="ECO:0007669"/>
    <property type="project" value="InterPro"/>
</dbReference>
<comment type="subcellular location">
    <subcellularLocation>
        <location evidence="1">Endoplasmic reticulum membrane</location>
        <topology evidence="1">Multi-pass membrane protein</topology>
    </subcellularLocation>
</comment>
<dbReference type="SUPFAM" id="SSF144091">
    <property type="entry name" value="Rhomboid-like"/>
    <property type="match status" value="1"/>
</dbReference>
<evidence type="ECO:0000256" key="6">
    <source>
        <dbReference type="ARBA" id="ARBA00023136"/>
    </source>
</evidence>
<evidence type="ECO:0000256" key="4">
    <source>
        <dbReference type="ARBA" id="ARBA00022824"/>
    </source>
</evidence>
<feature type="transmembrane region" description="Helical" evidence="7">
    <location>
        <begin position="429"/>
        <end position="454"/>
    </location>
</feature>
<dbReference type="Pfam" id="PF01694">
    <property type="entry name" value="Rhomboid"/>
    <property type="match status" value="1"/>
</dbReference>
<dbReference type="Proteomes" id="UP001209878">
    <property type="component" value="Unassembled WGS sequence"/>
</dbReference>
<dbReference type="GO" id="GO:0005789">
    <property type="term" value="C:endoplasmic reticulum membrane"/>
    <property type="evidence" value="ECO:0007669"/>
    <property type="project" value="UniProtKB-SubCell"/>
</dbReference>
<evidence type="ECO:0000256" key="5">
    <source>
        <dbReference type="ARBA" id="ARBA00022989"/>
    </source>
</evidence>
<dbReference type="InterPro" id="IPR022764">
    <property type="entry name" value="Peptidase_S54_rhomboid_dom"/>
</dbReference>
<evidence type="ECO:0000259" key="8">
    <source>
        <dbReference type="Pfam" id="PF01694"/>
    </source>
</evidence>
<dbReference type="InterPro" id="IPR051512">
    <property type="entry name" value="Inactive_Rhomboid"/>
</dbReference>
<dbReference type="PANTHER" id="PTHR45965:SF3">
    <property type="entry name" value="INACTIVE RHOMBOID PROTEIN 1"/>
    <property type="match status" value="1"/>
</dbReference>
<feature type="transmembrane region" description="Helical" evidence="7">
    <location>
        <begin position="314"/>
        <end position="338"/>
    </location>
</feature>
<evidence type="ECO:0000256" key="2">
    <source>
        <dbReference type="ARBA" id="ARBA00009045"/>
    </source>
</evidence>
<feature type="transmembrane region" description="Helical" evidence="7">
    <location>
        <begin position="374"/>
        <end position="391"/>
    </location>
</feature>
<feature type="domain" description="Peptidase S54 rhomboid" evidence="8">
    <location>
        <begin position="278"/>
        <end position="413"/>
    </location>
</feature>
<gene>
    <name evidence="9" type="ORF">NP493_1304g00054</name>
</gene>
<feature type="transmembrane region" description="Helical" evidence="7">
    <location>
        <begin position="397"/>
        <end position="417"/>
    </location>
</feature>
<proteinExistence type="inferred from homology"/>
<dbReference type="AlphaFoldDB" id="A0AAD9K9J2"/>
<keyword evidence="3 7" id="KW-0812">Transmembrane</keyword>
<evidence type="ECO:0000313" key="9">
    <source>
        <dbReference type="EMBL" id="KAK2166575.1"/>
    </source>
</evidence>
<keyword evidence="5 7" id="KW-1133">Transmembrane helix</keyword>
<evidence type="ECO:0000256" key="1">
    <source>
        <dbReference type="ARBA" id="ARBA00004477"/>
    </source>
</evidence>
<comment type="similarity">
    <text evidence="2">Belongs to the peptidase S54 family.</text>
</comment>
<sequence length="488" mass="54446">MFDNSDRHAVGMGLLERMFGGSKRSEEAKKERTKRPYFTYWVTCIQVVIFFVTVATYGFAPVGLDVKEVTAEIRMTSLSIEQVSIKDKRNMWVGPRQSDLIHLGAKYTPCMRPDPRIEAVLAADRAEESQTACCIYNDNSGCVQTLEKDCSPTLSTWLKWTPSKLGYQNRTSGSVCGEDPKYCASPASTGSFIWKDDITEWPLCDSELNATASDHHMMCEVVGRPCCVGIQGECIISTREYCDFRRGYFHEEASLCSQVYCMKDICGMITFSDPAKPDQFYRLFFSLFLHAGLLQLAITVFLQMTVMRDFEKVTGWWFMAIVYLFGGVAGSLASAIFIPYHVEAGPSGSQFAVLAVVFVEVLRWNKDRAPGATVAKLFIVFGILFFLGMILSDIDNFAHLFGLLFGILVCFGFRPYLTVCGAPVSDIGRLVGVAVCLLLAVALFAILVMVFYLAPVSNCHNCMYFNCIPFTSTYCDDQDVSIRNVTDA</sequence>
<evidence type="ECO:0000256" key="7">
    <source>
        <dbReference type="SAM" id="Phobius"/>
    </source>
</evidence>
<keyword evidence="4" id="KW-0256">Endoplasmic reticulum</keyword>
<feature type="transmembrane region" description="Helical" evidence="7">
    <location>
        <begin position="280"/>
        <end position="302"/>
    </location>
</feature>
<feature type="transmembrane region" description="Helical" evidence="7">
    <location>
        <begin position="38"/>
        <end position="60"/>
    </location>
</feature>
<reference evidence="9" key="1">
    <citation type="journal article" date="2023" name="Mol. Biol. Evol.">
        <title>Third-Generation Sequencing Reveals the Adaptive Role of the Epigenome in Three Deep-Sea Polychaetes.</title>
        <authorList>
            <person name="Perez M."/>
            <person name="Aroh O."/>
            <person name="Sun Y."/>
            <person name="Lan Y."/>
            <person name="Juniper S.K."/>
            <person name="Young C.R."/>
            <person name="Angers B."/>
            <person name="Qian P.Y."/>
        </authorList>
    </citation>
    <scope>NUCLEOTIDE SEQUENCE</scope>
    <source>
        <strain evidence="9">R07B-5</strain>
    </source>
</reference>